<gene>
    <name evidence="1" type="ORF">PVAND_014398</name>
</gene>
<reference evidence="1" key="1">
    <citation type="submission" date="2021-03" db="EMBL/GenBank/DDBJ databases">
        <title>Chromosome level genome of the anhydrobiotic midge Polypedilum vanderplanki.</title>
        <authorList>
            <person name="Yoshida Y."/>
            <person name="Kikawada T."/>
            <person name="Gusev O."/>
        </authorList>
    </citation>
    <scope>NUCLEOTIDE SEQUENCE</scope>
    <source>
        <strain evidence="1">NIAS01</strain>
        <tissue evidence="1">Whole body or cell culture</tissue>
    </source>
</reference>
<comment type="caution">
    <text evidence="1">The sequence shown here is derived from an EMBL/GenBank/DDBJ whole genome shotgun (WGS) entry which is preliminary data.</text>
</comment>
<name>A0A9J6B9M7_POLVA</name>
<sequence length="89" mass="10472">MLRNPAEERNVCQLLKTLKKYINGNQERKNLLEISSGVGLHAQYLSKTFPNLNIQTHQNLIQECLKVLKNILSLVRMFMSQYILIFRRI</sequence>
<dbReference type="Proteomes" id="UP001107558">
    <property type="component" value="Chromosome 4"/>
</dbReference>
<accession>A0A9J6B9M7</accession>
<evidence type="ECO:0000313" key="2">
    <source>
        <dbReference type="Proteomes" id="UP001107558"/>
    </source>
</evidence>
<dbReference type="Pfam" id="PF06080">
    <property type="entry name" value="DUF938"/>
    <property type="match status" value="1"/>
</dbReference>
<dbReference type="AlphaFoldDB" id="A0A9J6B9M7"/>
<dbReference type="EMBL" id="JADBJN010000004">
    <property type="protein sequence ID" value="KAG5666367.1"/>
    <property type="molecule type" value="Genomic_DNA"/>
</dbReference>
<keyword evidence="2" id="KW-1185">Reference proteome</keyword>
<dbReference type="InterPro" id="IPR010342">
    <property type="entry name" value="DUF938"/>
</dbReference>
<organism evidence="1 2">
    <name type="scientific">Polypedilum vanderplanki</name>
    <name type="common">Sleeping chironomid midge</name>
    <dbReference type="NCBI Taxonomy" id="319348"/>
    <lineage>
        <taxon>Eukaryota</taxon>
        <taxon>Metazoa</taxon>
        <taxon>Ecdysozoa</taxon>
        <taxon>Arthropoda</taxon>
        <taxon>Hexapoda</taxon>
        <taxon>Insecta</taxon>
        <taxon>Pterygota</taxon>
        <taxon>Neoptera</taxon>
        <taxon>Endopterygota</taxon>
        <taxon>Diptera</taxon>
        <taxon>Nematocera</taxon>
        <taxon>Chironomoidea</taxon>
        <taxon>Chironomidae</taxon>
        <taxon>Chironominae</taxon>
        <taxon>Polypedilum</taxon>
        <taxon>Polypedilum</taxon>
    </lineage>
</organism>
<evidence type="ECO:0000313" key="1">
    <source>
        <dbReference type="EMBL" id="KAG5666367.1"/>
    </source>
</evidence>
<protein>
    <submittedName>
        <fullName evidence="1">Uncharacterized protein</fullName>
    </submittedName>
</protein>
<proteinExistence type="predicted"/>